<dbReference type="AlphaFoldDB" id="A0A1F6XRY9"/>
<evidence type="ECO:0000256" key="3">
    <source>
        <dbReference type="ARBA" id="ARBA00022695"/>
    </source>
</evidence>
<dbReference type="Gene3D" id="3.30.1370.10">
    <property type="entry name" value="K Homology domain, type 1"/>
    <property type="match status" value="1"/>
</dbReference>
<proteinExistence type="inferred from homology"/>
<dbReference type="Pfam" id="PF00013">
    <property type="entry name" value="KH_1"/>
    <property type="match status" value="1"/>
</dbReference>
<dbReference type="GO" id="GO:0003723">
    <property type="term" value="F:RNA binding"/>
    <property type="evidence" value="ECO:0007669"/>
    <property type="project" value="UniProtKB-UniRule"/>
</dbReference>
<dbReference type="NCBIfam" id="NF008805">
    <property type="entry name" value="PRK11824.1"/>
    <property type="match status" value="1"/>
</dbReference>
<keyword evidence="3 5" id="KW-0548">Nucleotidyltransferase</keyword>
<name>A0A1F6XRY9_9BACT</name>
<dbReference type="NCBIfam" id="TIGR03591">
    <property type="entry name" value="polynuc_phos"/>
    <property type="match status" value="1"/>
</dbReference>
<dbReference type="GO" id="GO:0000175">
    <property type="term" value="F:3'-5'-RNA exonuclease activity"/>
    <property type="evidence" value="ECO:0007669"/>
    <property type="project" value="TreeGrafter"/>
</dbReference>
<evidence type="ECO:0000256" key="1">
    <source>
        <dbReference type="ARBA" id="ARBA00007404"/>
    </source>
</evidence>
<sequence length="758" mass="82108">MQTKEYSLEVGGQKITAVFSDLAEQAHGSVMLRSGDTIVLATAVMGPEPAASLGYFNLTVDYVEKFYASGEILGSRFIRREGRPSDEAILGSRVIDRTIRPLFNQAIKNPVQVIVTVLSMDEENDPITLAVNAASLALSVSNIPWNGPVGCVRIGKKNGGNFMINPPKCKRKKHATFSDGQLKELEEEIVYDFELLACGKDGNVNMIEAATLEVPESEITNGLERAVKEISLLEDFQKKIIAEKNPVKKNFTAEELPAEAIELFTREILPALPKTVFADIPGKENIETLKEHWKKILKETFPDVSKTLADDYFEHAVDETVHQGALKENKRADGRDFQTVRPLYAQAGGVSPILHGSGIFYRGGTHVFSALTLGGPEDAHLIEGMEVKEEKRFMHHYNFPPFSVGEVGRATFTGRREIGHGALAEKALVAVIPPKEIFPYTIRLVSEAFASNGSTSMASVCASTLSLMDGGVPILAPVAGIAMGLMSEFNSKGQMTNYKILTDIQGPEDHHGDMDFKVAGTEKGVTAIQMDVKVLGVPMKVLTEALAGARAARLHILETIKQTISTPRPDISPNAPRVLITKIKKDQIGLVIGSGGKTINGIRDETGAEITIEEDGTVYVTGPAEGAKKALEIVQEMTHEWKVGEVAEGEVVKITDFGAFVAIGRGGHTEGLVHISEIAPFRVGQVSDILKEGDKVPVQIKEVDETGRIKLSIKNADPNYARIKAGVDYVPTEAPAGNFRPPRRSTFGGGRGGKGGRR</sequence>
<dbReference type="Proteomes" id="UP000177195">
    <property type="component" value="Unassembled WGS sequence"/>
</dbReference>
<evidence type="ECO:0000256" key="2">
    <source>
        <dbReference type="ARBA" id="ARBA00022679"/>
    </source>
</evidence>
<comment type="catalytic activity">
    <reaction evidence="5">
        <text>RNA(n+1) + phosphate = RNA(n) + a ribonucleoside 5'-diphosphate</text>
        <dbReference type="Rhea" id="RHEA:22096"/>
        <dbReference type="Rhea" id="RHEA-COMP:14527"/>
        <dbReference type="Rhea" id="RHEA-COMP:17342"/>
        <dbReference type="ChEBI" id="CHEBI:43474"/>
        <dbReference type="ChEBI" id="CHEBI:57930"/>
        <dbReference type="ChEBI" id="CHEBI:140395"/>
        <dbReference type="EC" id="2.7.7.8"/>
    </reaction>
</comment>
<dbReference type="GO" id="GO:0006402">
    <property type="term" value="P:mRNA catabolic process"/>
    <property type="evidence" value="ECO:0007669"/>
    <property type="project" value="UniProtKB-UniRule"/>
</dbReference>
<dbReference type="GO" id="GO:0000287">
    <property type="term" value="F:magnesium ion binding"/>
    <property type="evidence" value="ECO:0007669"/>
    <property type="project" value="UniProtKB-UniRule"/>
</dbReference>
<comment type="cofactor">
    <cofactor evidence="5">
        <name>Mg(2+)</name>
        <dbReference type="ChEBI" id="CHEBI:18420"/>
    </cofactor>
</comment>
<keyword evidence="5" id="KW-0479">Metal-binding</keyword>
<dbReference type="CDD" id="cd11364">
    <property type="entry name" value="RNase_PH_PNPase_2"/>
    <property type="match status" value="1"/>
</dbReference>
<feature type="binding site" evidence="5">
    <location>
        <position position="515"/>
    </location>
    <ligand>
        <name>Mg(2+)</name>
        <dbReference type="ChEBI" id="CHEBI:18420"/>
    </ligand>
</feature>
<dbReference type="InterPro" id="IPR027408">
    <property type="entry name" value="PNPase/RNase_PH_dom_sf"/>
</dbReference>
<comment type="subcellular location">
    <subcellularLocation>
        <location evidence="5">Cytoplasm</location>
    </subcellularLocation>
</comment>
<dbReference type="PROSITE" id="PS50084">
    <property type="entry name" value="KH_TYPE_1"/>
    <property type="match status" value="1"/>
</dbReference>
<protein>
    <recommendedName>
        <fullName evidence="5">Polyribonucleotide nucleotidyltransferase</fullName>
        <ecNumber evidence="5">2.7.7.8</ecNumber>
    </recommendedName>
    <alternativeName>
        <fullName evidence="5">Polynucleotide phosphorylase</fullName>
        <shortName evidence="5">PNPase</shortName>
    </alternativeName>
</protein>
<dbReference type="Pfam" id="PF01138">
    <property type="entry name" value="RNase_PH"/>
    <property type="match status" value="2"/>
</dbReference>
<dbReference type="InterPro" id="IPR004088">
    <property type="entry name" value="KH_dom_type_1"/>
</dbReference>
<organism evidence="8 9">
    <name type="scientific">Candidatus Nomurabacteria bacterium RIFCSPLOWO2_02_FULL_42_17</name>
    <dbReference type="NCBI Taxonomy" id="1801789"/>
    <lineage>
        <taxon>Bacteria</taxon>
        <taxon>Candidatus Nomuraibacteriota</taxon>
    </lineage>
</organism>
<keyword evidence="5" id="KW-0460">Magnesium</keyword>
<comment type="similarity">
    <text evidence="1 5">Belongs to the polyribonucleotide nucleotidyltransferase family.</text>
</comment>
<feature type="domain" description="S1 motif" evidence="7">
    <location>
        <begin position="644"/>
        <end position="714"/>
    </location>
</feature>
<evidence type="ECO:0000259" key="7">
    <source>
        <dbReference type="PROSITE" id="PS50126"/>
    </source>
</evidence>
<dbReference type="Pfam" id="PF00575">
    <property type="entry name" value="S1"/>
    <property type="match status" value="1"/>
</dbReference>
<evidence type="ECO:0000313" key="8">
    <source>
        <dbReference type="EMBL" id="OGI96851.1"/>
    </source>
</evidence>
<comment type="caution">
    <text evidence="8">The sequence shown here is derived from an EMBL/GenBank/DDBJ whole genome shotgun (WGS) entry which is preliminary data.</text>
</comment>
<dbReference type="GO" id="GO:0006396">
    <property type="term" value="P:RNA processing"/>
    <property type="evidence" value="ECO:0007669"/>
    <property type="project" value="InterPro"/>
</dbReference>
<dbReference type="GO" id="GO:0005829">
    <property type="term" value="C:cytosol"/>
    <property type="evidence" value="ECO:0007669"/>
    <property type="project" value="TreeGrafter"/>
</dbReference>
<dbReference type="SUPFAM" id="SSF54791">
    <property type="entry name" value="Eukaryotic type KH-domain (KH-domain type I)"/>
    <property type="match status" value="1"/>
</dbReference>
<dbReference type="Gene3D" id="3.30.230.70">
    <property type="entry name" value="GHMP Kinase, N-terminal domain"/>
    <property type="match status" value="2"/>
</dbReference>
<keyword evidence="2 5" id="KW-0808">Transferase</keyword>
<gene>
    <name evidence="5" type="primary">pnp</name>
    <name evidence="8" type="ORF">A3I25_00520</name>
</gene>
<accession>A0A1F6XRY9</accession>
<feature type="region of interest" description="Disordered" evidence="6">
    <location>
        <begin position="733"/>
        <end position="758"/>
    </location>
</feature>
<dbReference type="SMART" id="SM00316">
    <property type="entry name" value="S1"/>
    <property type="match status" value="1"/>
</dbReference>
<keyword evidence="5" id="KW-0963">Cytoplasm</keyword>
<evidence type="ECO:0000256" key="4">
    <source>
        <dbReference type="ARBA" id="ARBA00022884"/>
    </source>
</evidence>
<dbReference type="EMBL" id="MFVN01000032">
    <property type="protein sequence ID" value="OGI96851.1"/>
    <property type="molecule type" value="Genomic_DNA"/>
</dbReference>
<keyword evidence="4 5" id="KW-0694">RNA-binding</keyword>
<dbReference type="InterPro" id="IPR020568">
    <property type="entry name" value="Ribosomal_Su5_D2-typ_SF"/>
</dbReference>
<dbReference type="GO" id="GO:0004654">
    <property type="term" value="F:polyribonucleotide nucleotidyltransferase activity"/>
    <property type="evidence" value="ECO:0007669"/>
    <property type="project" value="UniProtKB-UniRule"/>
</dbReference>
<comment type="function">
    <text evidence="5">Involved in mRNA degradation. Catalyzes the phosphorolysis of single-stranded polyribonucleotides processively in the 3'- to 5'-direction.</text>
</comment>
<dbReference type="Gene3D" id="2.40.50.140">
    <property type="entry name" value="Nucleic acid-binding proteins"/>
    <property type="match status" value="1"/>
</dbReference>
<dbReference type="PROSITE" id="PS50126">
    <property type="entry name" value="S1"/>
    <property type="match status" value="1"/>
</dbReference>
<dbReference type="SUPFAM" id="SSF46915">
    <property type="entry name" value="Polynucleotide phosphorylase/guanosine pentaphosphate synthase (PNPase/GPSI), domain 3"/>
    <property type="match status" value="1"/>
</dbReference>
<evidence type="ECO:0000256" key="5">
    <source>
        <dbReference type="HAMAP-Rule" id="MF_01595"/>
    </source>
</evidence>
<dbReference type="InterPro" id="IPR001247">
    <property type="entry name" value="ExoRNase_PH_dom1"/>
</dbReference>
<dbReference type="InterPro" id="IPR036612">
    <property type="entry name" value="KH_dom_type_1_sf"/>
</dbReference>
<evidence type="ECO:0000256" key="6">
    <source>
        <dbReference type="SAM" id="MobiDB-lite"/>
    </source>
</evidence>
<dbReference type="SMART" id="SM00322">
    <property type="entry name" value="KH"/>
    <property type="match status" value="1"/>
</dbReference>
<dbReference type="SUPFAM" id="SSF55666">
    <property type="entry name" value="Ribonuclease PH domain 2-like"/>
    <property type="match status" value="2"/>
</dbReference>
<reference evidence="8 9" key="1">
    <citation type="journal article" date="2016" name="Nat. Commun.">
        <title>Thousands of microbial genomes shed light on interconnected biogeochemical processes in an aquifer system.</title>
        <authorList>
            <person name="Anantharaman K."/>
            <person name="Brown C.T."/>
            <person name="Hug L.A."/>
            <person name="Sharon I."/>
            <person name="Castelle C.J."/>
            <person name="Probst A.J."/>
            <person name="Thomas B.C."/>
            <person name="Singh A."/>
            <person name="Wilkins M.J."/>
            <person name="Karaoz U."/>
            <person name="Brodie E.L."/>
            <person name="Williams K.H."/>
            <person name="Hubbard S.S."/>
            <person name="Banfield J.F."/>
        </authorList>
    </citation>
    <scope>NUCLEOTIDE SEQUENCE [LARGE SCALE GENOMIC DNA]</scope>
</reference>
<dbReference type="InterPro" id="IPR012340">
    <property type="entry name" value="NA-bd_OB-fold"/>
</dbReference>
<dbReference type="InterPro" id="IPR004087">
    <property type="entry name" value="KH_dom"/>
</dbReference>
<evidence type="ECO:0000313" key="9">
    <source>
        <dbReference type="Proteomes" id="UP000177195"/>
    </source>
</evidence>
<dbReference type="InterPro" id="IPR036345">
    <property type="entry name" value="ExoRNase_PH_dom2_sf"/>
</dbReference>
<dbReference type="InterPro" id="IPR012162">
    <property type="entry name" value="PNPase"/>
</dbReference>
<dbReference type="PANTHER" id="PTHR11252:SF0">
    <property type="entry name" value="POLYRIBONUCLEOTIDE NUCLEOTIDYLTRANSFERASE 1, MITOCHONDRIAL"/>
    <property type="match status" value="1"/>
</dbReference>
<feature type="binding site" evidence="5">
    <location>
        <position position="509"/>
    </location>
    <ligand>
        <name>Mg(2+)</name>
        <dbReference type="ChEBI" id="CHEBI:18420"/>
    </ligand>
</feature>
<dbReference type="SUPFAM" id="SSF50249">
    <property type="entry name" value="Nucleic acid-binding proteins"/>
    <property type="match status" value="1"/>
</dbReference>
<dbReference type="PIRSF" id="PIRSF005499">
    <property type="entry name" value="PNPase"/>
    <property type="match status" value="1"/>
</dbReference>
<dbReference type="EC" id="2.7.7.8" evidence="5"/>
<dbReference type="FunFam" id="3.30.1370.10:FF:000001">
    <property type="entry name" value="Polyribonucleotide nucleotidyltransferase"/>
    <property type="match status" value="1"/>
</dbReference>
<dbReference type="PANTHER" id="PTHR11252">
    <property type="entry name" value="POLYRIBONUCLEOTIDE NUCLEOTIDYLTRANSFERASE"/>
    <property type="match status" value="1"/>
</dbReference>
<dbReference type="HAMAP" id="MF_01595">
    <property type="entry name" value="PNPase"/>
    <property type="match status" value="1"/>
</dbReference>
<feature type="compositionally biased region" description="Gly residues" evidence="6">
    <location>
        <begin position="747"/>
        <end position="758"/>
    </location>
</feature>
<dbReference type="InterPro" id="IPR003029">
    <property type="entry name" value="S1_domain"/>
</dbReference>
<dbReference type="InterPro" id="IPR036456">
    <property type="entry name" value="PNPase_PH_RNA-bd_sf"/>
</dbReference>
<dbReference type="CDD" id="cd02393">
    <property type="entry name" value="KH-I_PNPase"/>
    <property type="match status" value="1"/>
</dbReference>
<dbReference type="SUPFAM" id="SSF54211">
    <property type="entry name" value="Ribosomal protein S5 domain 2-like"/>
    <property type="match status" value="2"/>
</dbReference>